<feature type="non-terminal residue" evidence="2">
    <location>
        <position position="173"/>
    </location>
</feature>
<organism evidence="2">
    <name type="scientific">marine sediment metagenome</name>
    <dbReference type="NCBI Taxonomy" id="412755"/>
    <lineage>
        <taxon>unclassified sequences</taxon>
        <taxon>metagenomes</taxon>
        <taxon>ecological metagenomes</taxon>
    </lineage>
</organism>
<gene>
    <name evidence="2" type="ORF">LCGC14_2013020</name>
</gene>
<reference evidence="2" key="1">
    <citation type="journal article" date="2015" name="Nature">
        <title>Complex archaea that bridge the gap between prokaryotes and eukaryotes.</title>
        <authorList>
            <person name="Spang A."/>
            <person name="Saw J.H."/>
            <person name="Jorgensen S.L."/>
            <person name="Zaremba-Niedzwiedzka K."/>
            <person name="Martijn J."/>
            <person name="Lind A.E."/>
            <person name="van Eijk R."/>
            <person name="Schleper C."/>
            <person name="Guy L."/>
            <person name="Ettema T.J."/>
        </authorList>
    </citation>
    <scope>NUCLEOTIDE SEQUENCE</scope>
</reference>
<evidence type="ECO:0000313" key="2">
    <source>
        <dbReference type="EMBL" id="KKL79615.1"/>
    </source>
</evidence>
<name>A0A0F9HD66_9ZZZZ</name>
<feature type="region of interest" description="Disordered" evidence="1">
    <location>
        <begin position="152"/>
        <end position="173"/>
    </location>
</feature>
<protein>
    <submittedName>
        <fullName evidence="2">Uncharacterized protein</fullName>
    </submittedName>
</protein>
<sequence>MDDDGAMMPRGDAMGQVVYGAHGLVQPGGRWDRRSRLVCLLGAVLGLSWVAGAEEDLGQVYRMTVLGPYSICRTREVRKGWGAVFLAKRDRSGLELVVADVHGFAVHEDIIFGTAGRQYFVMGTSEVGVYVRHQPRLFDSRQEWREYLSEQGVSEDVELLDPDEAAASRPAGT</sequence>
<comment type="caution">
    <text evidence="2">The sequence shown here is derived from an EMBL/GenBank/DDBJ whole genome shotgun (WGS) entry which is preliminary data.</text>
</comment>
<proteinExistence type="predicted"/>
<accession>A0A0F9HD66</accession>
<dbReference type="AlphaFoldDB" id="A0A0F9HD66"/>
<dbReference type="EMBL" id="LAZR01023117">
    <property type="protein sequence ID" value="KKL79615.1"/>
    <property type="molecule type" value="Genomic_DNA"/>
</dbReference>
<evidence type="ECO:0000256" key="1">
    <source>
        <dbReference type="SAM" id="MobiDB-lite"/>
    </source>
</evidence>
<feature type="compositionally biased region" description="Acidic residues" evidence="1">
    <location>
        <begin position="153"/>
        <end position="164"/>
    </location>
</feature>